<evidence type="ECO:0000256" key="4">
    <source>
        <dbReference type="ARBA" id="ARBA00023012"/>
    </source>
</evidence>
<dbReference type="PANTHER" id="PTHR42713:SF3">
    <property type="entry name" value="TRANSCRIPTIONAL REGULATORY PROTEIN HPTR"/>
    <property type="match status" value="1"/>
</dbReference>
<dbReference type="GO" id="GO:0003700">
    <property type="term" value="F:DNA-binding transcription factor activity"/>
    <property type="evidence" value="ECO:0007669"/>
    <property type="project" value="InterPro"/>
</dbReference>
<keyword evidence="2" id="KW-0963">Cytoplasm</keyword>
<evidence type="ECO:0000256" key="5">
    <source>
        <dbReference type="ARBA" id="ARBA00023015"/>
    </source>
</evidence>
<dbReference type="SMART" id="SM00448">
    <property type="entry name" value="REC"/>
    <property type="match status" value="1"/>
</dbReference>
<dbReference type="AlphaFoldDB" id="A0A328TYF7"/>
<feature type="modified residue" description="4-aspartylphosphate" evidence="8">
    <location>
        <position position="77"/>
    </location>
</feature>
<dbReference type="InterPro" id="IPR051552">
    <property type="entry name" value="HptR"/>
</dbReference>
<evidence type="ECO:0000313" key="12">
    <source>
        <dbReference type="Proteomes" id="UP000249260"/>
    </source>
</evidence>
<evidence type="ECO:0000259" key="9">
    <source>
        <dbReference type="PROSITE" id="PS01124"/>
    </source>
</evidence>
<dbReference type="PROSITE" id="PS50110">
    <property type="entry name" value="RESPONSE_REGULATORY"/>
    <property type="match status" value="1"/>
</dbReference>
<accession>A0A328TYF7</accession>
<dbReference type="GO" id="GO:0043565">
    <property type="term" value="F:sequence-specific DNA binding"/>
    <property type="evidence" value="ECO:0007669"/>
    <property type="project" value="InterPro"/>
</dbReference>
<dbReference type="Pfam" id="PF00072">
    <property type="entry name" value="Response_reg"/>
    <property type="match status" value="1"/>
</dbReference>
<dbReference type="GO" id="GO:0005737">
    <property type="term" value="C:cytoplasm"/>
    <property type="evidence" value="ECO:0007669"/>
    <property type="project" value="UniProtKB-SubCell"/>
</dbReference>
<dbReference type="InterPro" id="IPR018060">
    <property type="entry name" value="HTH_AraC"/>
</dbReference>
<protein>
    <recommendedName>
        <fullName evidence="13">DNA-binding response regulator</fullName>
    </recommendedName>
</protein>
<comment type="subcellular location">
    <subcellularLocation>
        <location evidence="1">Cytoplasm</location>
    </subcellularLocation>
</comment>
<dbReference type="Gene3D" id="3.40.50.2300">
    <property type="match status" value="1"/>
</dbReference>
<evidence type="ECO:0000256" key="3">
    <source>
        <dbReference type="ARBA" id="ARBA00022553"/>
    </source>
</evidence>
<dbReference type="InterPro" id="IPR018062">
    <property type="entry name" value="HTH_AraC-typ_CS"/>
</dbReference>
<keyword evidence="12" id="KW-1185">Reference proteome</keyword>
<dbReference type="InterPro" id="IPR011006">
    <property type="entry name" value="CheY-like_superfamily"/>
</dbReference>
<dbReference type="PROSITE" id="PS00041">
    <property type="entry name" value="HTH_ARAC_FAMILY_1"/>
    <property type="match status" value="1"/>
</dbReference>
<dbReference type="InterPro" id="IPR020449">
    <property type="entry name" value="Tscrpt_reg_AraC-type_HTH"/>
</dbReference>
<dbReference type="Gene3D" id="1.10.10.60">
    <property type="entry name" value="Homeodomain-like"/>
    <property type="match status" value="2"/>
</dbReference>
<evidence type="ECO:0000259" key="10">
    <source>
        <dbReference type="PROSITE" id="PS50110"/>
    </source>
</evidence>
<dbReference type="CDD" id="cd17536">
    <property type="entry name" value="REC_YesN-like"/>
    <property type="match status" value="1"/>
</dbReference>
<feature type="domain" description="HTH araC/xylS-type" evidence="9">
    <location>
        <begin position="457"/>
        <end position="555"/>
    </location>
</feature>
<dbReference type="GO" id="GO:0000160">
    <property type="term" value="P:phosphorelay signal transduction system"/>
    <property type="evidence" value="ECO:0007669"/>
    <property type="project" value="UniProtKB-KW"/>
</dbReference>
<dbReference type="Proteomes" id="UP000249260">
    <property type="component" value="Unassembled WGS sequence"/>
</dbReference>
<gene>
    <name evidence="11" type="ORF">DL346_25750</name>
</gene>
<dbReference type="EMBL" id="QLUW01000006">
    <property type="protein sequence ID" value="RAP73675.1"/>
    <property type="molecule type" value="Genomic_DNA"/>
</dbReference>
<proteinExistence type="predicted"/>
<keyword evidence="7" id="KW-0804">Transcription</keyword>
<evidence type="ECO:0000256" key="8">
    <source>
        <dbReference type="PROSITE-ProRule" id="PRU00169"/>
    </source>
</evidence>
<comment type="caution">
    <text evidence="11">The sequence shown here is derived from an EMBL/GenBank/DDBJ whole genome shotgun (WGS) entry which is preliminary data.</text>
</comment>
<feature type="domain" description="Response regulatory" evidence="10">
    <location>
        <begin position="25"/>
        <end position="142"/>
    </location>
</feature>
<evidence type="ECO:0000313" key="11">
    <source>
        <dbReference type="EMBL" id="RAP73675.1"/>
    </source>
</evidence>
<evidence type="ECO:0000256" key="2">
    <source>
        <dbReference type="ARBA" id="ARBA00022490"/>
    </source>
</evidence>
<name>A0A328TYF7_9BACL</name>
<organism evidence="11 12">
    <name type="scientific">Paenibacillus montanisoli</name>
    <dbReference type="NCBI Taxonomy" id="2081970"/>
    <lineage>
        <taxon>Bacteria</taxon>
        <taxon>Bacillati</taxon>
        <taxon>Bacillota</taxon>
        <taxon>Bacilli</taxon>
        <taxon>Bacillales</taxon>
        <taxon>Paenibacillaceae</taxon>
        <taxon>Paenibacillus</taxon>
    </lineage>
</organism>
<dbReference type="PRINTS" id="PR00032">
    <property type="entry name" value="HTHARAC"/>
</dbReference>
<evidence type="ECO:0008006" key="13">
    <source>
        <dbReference type="Google" id="ProtNLM"/>
    </source>
</evidence>
<evidence type="ECO:0000256" key="7">
    <source>
        <dbReference type="ARBA" id="ARBA00023163"/>
    </source>
</evidence>
<dbReference type="Pfam" id="PF12833">
    <property type="entry name" value="HTH_18"/>
    <property type="match status" value="1"/>
</dbReference>
<dbReference type="SUPFAM" id="SSF52172">
    <property type="entry name" value="CheY-like"/>
    <property type="match status" value="1"/>
</dbReference>
<dbReference type="InterPro" id="IPR001789">
    <property type="entry name" value="Sig_transdc_resp-reg_receiver"/>
</dbReference>
<evidence type="ECO:0000256" key="6">
    <source>
        <dbReference type="ARBA" id="ARBA00023125"/>
    </source>
</evidence>
<dbReference type="OrthoDB" id="2524433at2"/>
<dbReference type="PROSITE" id="PS01124">
    <property type="entry name" value="HTH_ARAC_FAMILY_2"/>
    <property type="match status" value="1"/>
</dbReference>
<dbReference type="PANTHER" id="PTHR42713">
    <property type="entry name" value="HISTIDINE KINASE-RELATED"/>
    <property type="match status" value="1"/>
</dbReference>
<keyword evidence="3 8" id="KW-0597">Phosphoprotein</keyword>
<dbReference type="InterPro" id="IPR009057">
    <property type="entry name" value="Homeodomain-like_sf"/>
</dbReference>
<evidence type="ECO:0000256" key="1">
    <source>
        <dbReference type="ARBA" id="ARBA00004496"/>
    </source>
</evidence>
<keyword evidence="4" id="KW-0902">Two-component regulatory system</keyword>
<dbReference type="SMART" id="SM00342">
    <property type="entry name" value="HTH_ARAC"/>
    <property type="match status" value="1"/>
</dbReference>
<reference evidence="11 12" key="1">
    <citation type="submission" date="2018-06" db="EMBL/GenBank/DDBJ databases">
        <title>Paenibacillus montanisoli sp. nov., isolated from mountain area soil.</title>
        <authorList>
            <person name="Wu M."/>
        </authorList>
    </citation>
    <scope>NUCLEOTIDE SEQUENCE [LARGE SCALE GENOMIC DNA]</scope>
    <source>
        <strain evidence="11 12">RA17</strain>
    </source>
</reference>
<keyword evidence="6" id="KW-0238">DNA-binding</keyword>
<sequence length="560" mass="63698">MRCSGLFYYGRSNAFRDKVVKPMFRLFIVDDNKYERNGIKESIDWQSLGIQVVGTFANGLEALTRIDELKPHIVITDIAMPLMNGVEMSERIRQSHPDVKIIFISCHSDFEFAKSAVDLGIYGYVLKPIIADELERALHKLLAEFTEQHREQMEKERMMQQLEGMLPLVQEQFLKEVLLGNFRNEDDIRQRIEFLALPIIEHATMSVISVKCPRAEGERERQSAMDAYFQSYSIKNRIARSETPERAMVPVQFSAEDYAAIVFDQQGDKQGVIDAAVQLNTSISAELGIQATMGISTCSRELTELERLYKQSQKAVNTRFYSGSNPIILFEEIDDRSDSPFEEMPSLEDVYQDMKALMSFGSGQDIEEFIGKYLNDESAKHGESYVKGFALLFSHLTGILLLESNQPGHFGDNAAAWDKLNRMSTKEDVVQWVRQTFAAIKERLTDRNASRNVKVIGAIKQMIHDNYHEQISIEDISKSVYLSGRHANGLFKKETSQTIFDYLIQFRIEKAKQLLKEEGSKVAAVAEAVGYLNTSYFILAFKKNVGMTPAEFKSKAALPL</sequence>
<keyword evidence="5" id="KW-0805">Transcription regulation</keyword>
<dbReference type="SUPFAM" id="SSF46689">
    <property type="entry name" value="Homeodomain-like"/>
    <property type="match status" value="2"/>
</dbReference>